<keyword evidence="5" id="KW-0378">Hydrolase</keyword>
<reference evidence="5 6" key="1">
    <citation type="journal article" date="2008" name="BMC Genomics">
        <title>Complete genome of Phenylobacterium zucineum - a novel facultative intracellular bacterium isolated from human erythroleukemia cell line K562.</title>
        <authorList>
            <person name="Luo Y."/>
            <person name="Xu X."/>
            <person name="Ding Z."/>
            <person name="Liu Z."/>
            <person name="Zhang B."/>
            <person name="Yan Z."/>
            <person name="Sun J."/>
            <person name="Hu S."/>
            <person name="Hu X."/>
        </authorList>
    </citation>
    <scope>NUCLEOTIDE SEQUENCE [LARGE SCALE GENOMIC DNA]</scope>
    <source>
        <strain evidence="5 6">HLK1</strain>
    </source>
</reference>
<dbReference type="InterPro" id="IPR000120">
    <property type="entry name" value="Amidase"/>
</dbReference>
<dbReference type="AlphaFoldDB" id="B4RGK0"/>
<evidence type="ECO:0000256" key="3">
    <source>
        <dbReference type="SAM" id="SignalP"/>
    </source>
</evidence>
<dbReference type="PANTHER" id="PTHR11895:SF7">
    <property type="entry name" value="GLUTAMYL-TRNA(GLN) AMIDOTRANSFERASE SUBUNIT A, MITOCHONDRIAL"/>
    <property type="match status" value="1"/>
</dbReference>
<gene>
    <name evidence="5" type="ordered locus">PHZ_c2497</name>
</gene>
<organism evidence="5 6">
    <name type="scientific">Phenylobacterium zucineum (strain HLK1)</name>
    <dbReference type="NCBI Taxonomy" id="450851"/>
    <lineage>
        <taxon>Bacteria</taxon>
        <taxon>Pseudomonadati</taxon>
        <taxon>Pseudomonadota</taxon>
        <taxon>Alphaproteobacteria</taxon>
        <taxon>Caulobacterales</taxon>
        <taxon>Caulobacteraceae</taxon>
        <taxon>Phenylobacterium</taxon>
    </lineage>
</organism>
<feature type="signal peptide" evidence="3">
    <location>
        <begin position="1"/>
        <end position="17"/>
    </location>
</feature>
<proteinExistence type="inferred from homology"/>
<keyword evidence="6" id="KW-1185">Reference proteome</keyword>
<dbReference type="PROSITE" id="PS00571">
    <property type="entry name" value="AMIDASES"/>
    <property type="match status" value="1"/>
</dbReference>
<dbReference type="HOGENOM" id="CLU_009600_0_4_5"/>
<dbReference type="NCBIfam" id="NF005899">
    <property type="entry name" value="PRK07869.1"/>
    <property type="match status" value="1"/>
</dbReference>
<dbReference type="OrthoDB" id="9777859at2"/>
<dbReference type="KEGG" id="pzu:PHZ_c2497"/>
<dbReference type="GO" id="GO:0016787">
    <property type="term" value="F:hydrolase activity"/>
    <property type="evidence" value="ECO:0007669"/>
    <property type="project" value="UniProtKB-KW"/>
</dbReference>
<dbReference type="InterPro" id="IPR036928">
    <property type="entry name" value="AS_sf"/>
</dbReference>
<evidence type="ECO:0000256" key="1">
    <source>
        <dbReference type="ARBA" id="ARBA00009199"/>
    </source>
</evidence>
<dbReference type="Proteomes" id="UP000001868">
    <property type="component" value="Chromosome"/>
</dbReference>
<dbReference type="RefSeq" id="WP_012523044.1">
    <property type="nucleotide sequence ID" value="NC_011144.1"/>
</dbReference>
<dbReference type="PANTHER" id="PTHR11895">
    <property type="entry name" value="TRANSAMIDASE"/>
    <property type="match status" value="1"/>
</dbReference>
<dbReference type="SUPFAM" id="SSF75304">
    <property type="entry name" value="Amidase signature (AS) enzymes"/>
    <property type="match status" value="1"/>
</dbReference>
<evidence type="ECO:0000259" key="4">
    <source>
        <dbReference type="Pfam" id="PF01425"/>
    </source>
</evidence>
<dbReference type="Pfam" id="PF01425">
    <property type="entry name" value="Amidase"/>
    <property type="match status" value="1"/>
</dbReference>
<dbReference type="InterPro" id="IPR023631">
    <property type="entry name" value="Amidase_dom"/>
</dbReference>
<feature type="region of interest" description="Disordered" evidence="2">
    <location>
        <begin position="152"/>
        <end position="178"/>
    </location>
</feature>
<dbReference type="Gene3D" id="3.90.1300.10">
    <property type="entry name" value="Amidase signature (AS) domain"/>
    <property type="match status" value="1"/>
</dbReference>
<sequence>MIRLSRRAFAGAPLALAACATVPERAFRPTPGWPDATETAAMIRRGEITAGQAVRSAIDRTLALQPRLNFLVASDFDRALARAATGPGDGPFAGVPFLVKDLDDYRGLPTRSGSFSQLPLPPAQGQGPLIDAFERAGVVVIGKSATPEYGFLPTTEPAAFGPTRNPWDPTRSSGGSSGGAAAAVAAGAVPFAHASDGGGSIRIPASCCGLFGLKPSRGRMVGAREQTKISDLSVDHVLTRSVRDSAAMFALTEDAGEGAQHPPVGLVTAPLRRRLRVGLVMEGMAGKAPSPEVRAATEASARLLESLGHTVVPTRWPTGPEFTQDFLLLWASGAAQLAGAIGKAAGRQPDTTLLEPFSLGMAEMFAKAPPGALGQAMERLHAAAMAYDPWFVGNGLDVVMSPVLSAPPPPLGWVGPGVPFDTLVERLTEYVGYTTYHNVTGAPAMSVPLNWIGAGLPVGTQFAARVGHEALLFQLAYQLEAAQPWAGRLPPVRAL</sequence>
<name>B4RGK0_PHEZH</name>
<feature type="domain" description="Amidase" evidence="4">
    <location>
        <begin position="53"/>
        <end position="472"/>
    </location>
</feature>
<dbReference type="PROSITE" id="PS51257">
    <property type="entry name" value="PROKAR_LIPOPROTEIN"/>
    <property type="match status" value="1"/>
</dbReference>
<dbReference type="STRING" id="450851.PHZ_c2497"/>
<keyword evidence="3" id="KW-0732">Signal</keyword>
<feature type="chain" id="PRO_5002822156" evidence="3">
    <location>
        <begin position="18"/>
        <end position="495"/>
    </location>
</feature>
<dbReference type="EMBL" id="CP000747">
    <property type="protein sequence ID" value="ACG78906.1"/>
    <property type="molecule type" value="Genomic_DNA"/>
</dbReference>
<protein>
    <submittedName>
        <fullName evidence="5">6-aminohexanoate-cyclic-dimer hydrolase</fullName>
    </submittedName>
</protein>
<accession>B4RGK0</accession>
<evidence type="ECO:0000313" key="5">
    <source>
        <dbReference type="EMBL" id="ACG78906.1"/>
    </source>
</evidence>
<evidence type="ECO:0000313" key="6">
    <source>
        <dbReference type="Proteomes" id="UP000001868"/>
    </source>
</evidence>
<comment type="similarity">
    <text evidence="1">Belongs to the amidase family.</text>
</comment>
<dbReference type="eggNOG" id="COG0154">
    <property type="taxonomic scope" value="Bacteria"/>
</dbReference>
<dbReference type="InterPro" id="IPR020556">
    <property type="entry name" value="Amidase_CS"/>
</dbReference>
<evidence type="ECO:0000256" key="2">
    <source>
        <dbReference type="SAM" id="MobiDB-lite"/>
    </source>
</evidence>